<dbReference type="SMART" id="SM00835">
    <property type="entry name" value="Cupin_1"/>
    <property type="match status" value="1"/>
</dbReference>
<dbReference type="InterPro" id="IPR053297">
    <property type="entry name" value="Dynactin-associated"/>
</dbReference>
<protein>
    <submittedName>
        <fullName evidence="2">GL25 protein</fullName>
    </submittedName>
</protein>
<sequence length="212" mass="24041">LQPEGGVAFIRTFQKPQEDQTINLPPNLQELVHNASFPQSPEQQVWKYFYDLPASAEFPFPGGIFQWARFRKNGTGLTENQQIYSRSISEHEDALTLATLRIFSNALGVPHFHFNANEMGVVLEGCGLVGVVTSEGRSEFTVNVGDVVFFPVGSQHFIQSFCQQDLQLLLAYSTQKQLETLRLNQYFPGTADHILAQLFFKKQEEFQKIPKN</sequence>
<dbReference type="Gene3D" id="2.60.120.10">
    <property type="entry name" value="Jelly Rolls"/>
    <property type="match status" value="1"/>
</dbReference>
<evidence type="ECO:0000313" key="3">
    <source>
        <dbReference type="Proteomes" id="UP000524451"/>
    </source>
</evidence>
<evidence type="ECO:0000313" key="2">
    <source>
        <dbReference type="EMBL" id="NXV05147.1"/>
    </source>
</evidence>
<dbReference type="SUPFAM" id="SSF51182">
    <property type="entry name" value="RmlC-like cupins"/>
    <property type="match status" value="1"/>
</dbReference>
<dbReference type="Pfam" id="PF00190">
    <property type="entry name" value="Cupin_1"/>
    <property type="match status" value="1"/>
</dbReference>
<evidence type="ECO:0000259" key="1">
    <source>
        <dbReference type="SMART" id="SM00835"/>
    </source>
</evidence>
<dbReference type="InterPro" id="IPR006045">
    <property type="entry name" value="Cupin_1"/>
</dbReference>
<dbReference type="PANTHER" id="PTHR35349:SF4">
    <property type="entry name" value="CUPIN TYPE-1 DOMAIN-CONTAINING PROTEIN"/>
    <property type="match status" value="1"/>
</dbReference>
<feature type="non-terminal residue" evidence="2">
    <location>
        <position position="212"/>
    </location>
</feature>
<proteinExistence type="predicted"/>
<dbReference type="GO" id="GO:0005794">
    <property type="term" value="C:Golgi apparatus"/>
    <property type="evidence" value="ECO:0007669"/>
    <property type="project" value="TreeGrafter"/>
</dbReference>
<accession>A0A7L3QNV1</accession>
<dbReference type="Proteomes" id="UP000524451">
    <property type="component" value="Unassembled WGS sequence"/>
</dbReference>
<dbReference type="AlphaFoldDB" id="A0A7L3QNV1"/>
<organism evidence="2 3">
    <name type="scientific">Cettia cetti</name>
    <dbReference type="NCBI Taxonomy" id="68486"/>
    <lineage>
        <taxon>Eukaryota</taxon>
        <taxon>Metazoa</taxon>
        <taxon>Chordata</taxon>
        <taxon>Craniata</taxon>
        <taxon>Vertebrata</taxon>
        <taxon>Euteleostomi</taxon>
        <taxon>Archelosauria</taxon>
        <taxon>Archosauria</taxon>
        <taxon>Dinosauria</taxon>
        <taxon>Saurischia</taxon>
        <taxon>Theropoda</taxon>
        <taxon>Coelurosauria</taxon>
        <taxon>Aves</taxon>
        <taxon>Neognathae</taxon>
        <taxon>Neoaves</taxon>
        <taxon>Telluraves</taxon>
        <taxon>Australaves</taxon>
        <taxon>Passeriformes</taxon>
        <taxon>Sylvioidea</taxon>
        <taxon>Sylviidae</taxon>
        <taxon>Acrocephalinae</taxon>
        <taxon>Cettia</taxon>
    </lineage>
</organism>
<dbReference type="InterPro" id="IPR011051">
    <property type="entry name" value="RmlC_Cupin_sf"/>
</dbReference>
<dbReference type="GO" id="GO:0005886">
    <property type="term" value="C:plasma membrane"/>
    <property type="evidence" value="ECO:0007669"/>
    <property type="project" value="TreeGrafter"/>
</dbReference>
<gene>
    <name evidence="2" type="ORF">CETCET_R15962</name>
</gene>
<dbReference type="EMBL" id="VZUI01054226">
    <property type="protein sequence ID" value="NXV05147.1"/>
    <property type="molecule type" value="Genomic_DNA"/>
</dbReference>
<reference evidence="2 3" key="1">
    <citation type="submission" date="2019-09" db="EMBL/GenBank/DDBJ databases">
        <title>Bird 10,000 Genomes (B10K) Project - Family phase.</title>
        <authorList>
            <person name="Zhang G."/>
        </authorList>
    </citation>
    <scope>NUCLEOTIDE SEQUENCE [LARGE SCALE GENOMIC DNA]</scope>
    <source>
        <strain evidence="2">OUT-0056</strain>
        <tissue evidence="2">Blood</tissue>
    </source>
</reference>
<keyword evidence="3" id="KW-1185">Reference proteome</keyword>
<name>A0A7L3QNV1_9SYLV</name>
<dbReference type="InterPro" id="IPR014710">
    <property type="entry name" value="RmlC-like_jellyroll"/>
</dbReference>
<dbReference type="PANTHER" id="PTHR35349">
    <property type="entry name" value="DYNACTIN-ASSOCIATED PROTEIN"/>
    <property type="match status" value="1"/>
</dbReference>
<feature type="non-terminal residue" evidence="2">
    <location>
        <position position="1"/>
    </location>
</feature>
<comment type="caution">
    <text evidence="2">The sequence shown here is derived from an EMBL/GenBank/DDBJ whole genome shotgun (WGS) entry which is preliminary data.</text>
</comment>
<feature type="domain" description="Cupin type-1" evidence="1">
    <location>
        <begin position="75"/>
        <end position="207"/>
    </location>
</feature>